<accession>A0A0F9R5M4</accession>
<evidence type="ECO:0000313" key="1">
    <source>
        <dbReference type="EMBL" id="KKN12743.1"/>
    </source>
</evidence>
<dbReference type="AlphaFoldDB" id="A0A0F9R5M4"/>
<dbReference type="EMBL" id="LAZR01003997">
    <property type="protein sequence ID" value="KKN12743.1"/>
    <property type="molecule type" value="Genomic_DNA"/>
</dbReference>
<sequence length="63" mass="7441">MNIDSKNFEKYDEITSLDEFIDMHEEPALNYINPVDEFKGHCSNIQTWFENGYNTQILHSNLS</sequence>
<gene>
    <name evidence="1" type="ORF">LCGC14_1013330</name>
</gene>
<protein>
    <submittedName>
        <fullName evidence="1">Uncharacterized protein</fullName>
    </submittedName>
</protein>
<proteinExistence type="predicted"/>
<feature type="non-terminal residue" evidence="1">
    <location>
        <position position="63"/>
    </location>
</feature>
<organism evidence="1">
    <name type="scientific">marine sediment metagenome</name>
    <dbReference type="NCBI Taxonomy" id="412755"/>
    <lineage>
        <taxon>unclassified sequences</taxon>
        <taxon>metagenomes</taxon>
        <taxon>ecological metagenomes</taxon>
    </lineage>
</organism>
<name>A0A0F9R5M4_9ZZZZ</name>
<comment type="caution">
    <text evidence="1">The sequence shown here is derived from an EMBL/GenBank/DDBJ whole genome shotgun (WGS) entry which is preliminary data.</text>
</comment>
<reference evidence="1" key="1">
    <citation type="journal article" date="2015" name="Nature">
        <title>Complex archaea that bridge the gap between prokaryotes and eukaryotes.</title>
        <authorList>
            <person name="Spang A."/>
            <person name="Saw J.H."/>
            <person name="Jorgensen S.L."/>
            <person name="Zaremba-Niedzwiedzka K."/>
            <person name="Martijn J."/>
            <person name="Lind A.E."/>
            <person name="van Eijk R."/>
            <person name="Schleper C."/>
            <person name="Guy L."/>
            <person name="Ettema T.J."/>
        </authorList>
    </citation>
    <scope>NUCLEOTIDE SEQUENCE</scope>
</reference>